<organism evidence="1 2">
    <name type="scientific">Acidiphilium rubrum</name>
    <dbReference type="NCBI Taxonomy" id="526"/>
    <lineage>
        <taxon>Bacteria</taxon>
        <taxon>Pseudomonadati</taxon>
        <taxon>Pseudomonadota</taxon>
        <taxon>Alphaproteobacteria</taxon>
        <taxon>Acetobacterales</taxon>
        <taxon>Acidocellaceae</taxon>
        <taxon>Acidiphilium</taxon>
    </lineage>
</organism>
<evidence type="ECO:0000313" key="2">
    <source>
        <dbReference type="Proteomes" id="UP000186308"/>
    </source>
</evidence>
<name>A0A8G2CJQ9_ACIRU</name>
<evidence type="ECO:0000313" key="1">
    <source>
        <dbReference type="EMBL" id="SIQ57447.1"/>
    </source>
</evidence>
<dbReference type="Proteomes" id="UP000186308">
    <property type="component" value="Unassembled WGS sequence"/>
</dbReference>
<keyword evidence="2" id="KW-1185">Reference proteome</keyword>
<sequence length="326" mass="34125">MSVPDPFRHARSGWFDVAPRGPAAVQAPMQGIETVVLEDGIVVPAPFAVFDAAGRLQQGAMPAAIAAPAPMPGDGGVLVPLAAGSTVPLGRFVSESLAIASMHGAVDADIGLIGAPLVPCQIDALVTLGLLGRYTPIAEPVRVPRLQLTRPVGRGLSRMIRPAIEALRFGVEPYEVSTRIAMLASPDRTRFGRINQGSLHGWLRAQSFATLDAWAMKLGTDQLGLVDLIAVLAAARIIVIDDPAQAALLGFCDPGALVLELGIDGWTDTAIGAVARLFGLEWRLIAAGPPRYPVKARLPLGTRHMLRTEVDIGALDMALSDSGAIG</sequence>
<dbReference type="AlphaFoldDB" id="A0A8G2CJQ9"/>
<dbReference type="EMBL" id="FTNE01000006">
    <property type="protein sequence ID" value="SIQ57447.1"/>
    <property type="molecule type" value="Genomic_DNA"/>
</dbReference>
<comment type="caution">
    <text evidence="1">The sequence shown here is derived from an EMBL/GenBank/DDBJ whole genome shotgun (WGS) entry which is preliminary data.</text>
</comment>
<proteinExistence type="predicted"/>
<accession>A0A8G2CJQ9</accession>
<dbReference type="RefSeq" id="WP_029311298.1">
    <property type="nucleotide sequence ID" value="NZ_FTNE01000006.1"/>
</dbReference>
<protein>
    <submittedName>
        <fullName evidence="1">Uncharacterized protein</fullName>
    </submittedName>
</protein>
<dbReference type="OrthoDB" id="288504at2"/>
<gene>
    <name evidence="1" type="ORF">SAMN05421828_106121</name>
</gene>
<reference evidence="1 2" key="1">
    <citation type="submission" date="2017-01" db="EMBL/GenBank/DDBJ databases">
        <authorList>
            <person name="Varghese N."/>
            <person name="Submissions S."/>
        </authorList>
    </citation>
    <scope>NUCLEOTIDE SEQUENCE [LARGE SCALE GENOMIC DNA]</scope>
    <source>
        <strain evidence="1 2">ATCC 35905</strain>
    </source>
</reference>